<keyword evidence="2" id="KW-1185">Reference proteome</keyword>
<protein>
    <submittedName>
        <fullName evidence="1">Uncharacterized protein</fullName>
    </submittedName>
</protein>
<proteinExistence type="predicted"/>
<dbReference type="OrthoDB" id="1494789at2"/>
<evidence type="ECO:0000313" key="2">
    <source>
        <dbReference type="Proteomes" id="UP000199679"/>
    </source>
</evidence>
<reference evidence="1 2" key="1">
    <citation type="submission" date="2016-10" db="EMBL/GenBank/DDBJ databases">
        <authorList>
            <person name="de Groot N.N."/>
        </authorList>
    </citation>
    <scope>NUCLEOTIDE SEQUENCE [LARGE SCALE GENOMIC DNA]</scope>
    <source>
        <strain evidence="1 2">MP1X4</strain>
    </source>
</reference>
<dbReference type="Proteomes" id="UP000199679">
    <property type="component" value="Chromosome I"/>
</dbReference>
<dbReference type="RefSeq" id="WP_091372349.1">
    <property type="nucleotide sequence ID" value="NZ_LT629740.1"/>
</dbReference>
<accession>A0A1H1WM98</accession>
<gene>
    <name evidence="1" type="ORF">SAMN05216490_2218</name>
</gene>
<dbReference type="EMBL" id="LT629740">
    <property type="protein sequence ID" value="SDS97741.1"/>
    <property type="molecule type" value="Genomic_DNA"/>
</dbReference>
<organism evidence="1 2">
    <name type="scientific">Mucilaginibacter mallensis</name>
    <dbReference type="NCBI Taxonomy" id="652787"/>
    <lineage>
        <taxon>Bacteria</taxon>
        <taxon>Pseudomonadati</taxon>
        <taxon>Bacteroidota</taxon>
        <taxon>Sphingobacteriia</taxon>
        <taxon>Sphingobacteriales</taxon>
        <taxon>Sphingobacteriaceae</taxon>
        <taxon>Mucilaginibacter</taxon>
    </lineage>
</organism>
<dbReference type="STRING" id="652787.SAMN05216490_2218"/>
<dbReference type="AlphaFoldDB" id="A0A1H1WM98"/>
<sequence>MSIDKLEIAIVKDSDQKDAELESMNLEVVEAFSILIQSLTKIIQNSPNKANLKVRVSKGSVRATIEGVGITEIRNNYLQVVHKQTSDKTIVEPWRDLQKLIQKNGLTYSSELTVDGQKTIFHQVLREAPIFRIKKRVKPSLKAQIKFFKGELFQLGGKRNDNIHIEIDNENTIIIDCSKQQAENATKFFKQKALISAWLIPGSDKNSYKFCSSYYYEDLPLFTRFENFILDFENSTDELDSLDKLHLECFHYLNQKDYSSFKKFLQLFNDENINLSIIHSILMLTLPFSKVDELKEVISNLNSIIDKKLKKINRKPVIAIENSN</sequence>
<evidence type="ECO:0000313" key="1">
    <source>
        <dbReference type="EMBL" id="SDS97741.1"/>
    </source>
</evidence>
<name>A0A1H1WM98_MUCMA</name>